<reference evidence="2 3" key="1">
    <citation type="journal article" date="2017" name="Nat. Commun.">
        <title>Genome assembly with in vitro proximity ligation data and whole-genome triplication in lettuce.</title>
        <authorList>
            <person name="Reyes-Chin-Wo S."/>
            <person name="Wang Z."/>
            <person name="Yang X."/>
            <person name="Kozik A."/>
            <person name="Arikit S."/>
            <person name="Song C."/>
            <person name="Xia L."/>
            <person name="Froenicke L."/>
            <person name="Lavelle D.O."/>
            <person name="Truco M.J."/>
            <person name="Xia R."/>
            <person name="Zhu S."/>
            <person name="Xu C."/>
            <person name="Xu H."/>
            <person name="Xu X."/>
            <person name="Cox K."/>
            <person name="Korf I."/>
            <person name="Meyers B.C."/>
            <person name="Michelmore R.W."/>
        </authorList>
    </citation>
    <scope>NUCLEOTIDE SEQUENCE [LARGE SCALE GENOMIC DNA]</scope>
    <source>
        <strain evidence="3">cv. Salinas</strain>
        <tissue evidence="2">Seedlings</tissue>
    </source>
</reference>
<protein>
    <submittedName>
        <fullName evidence="2">Uncharacterized protein</fullName>
    </submittedName>
</protein>
<organism evidence="2 3">
    <name type="scientific">Lactuca sativa</name>
    <name type="common">Garden lettuce</name>
    <dbReference type="NCBI Taxonomy" id="4236"/>
    <lineage>
        <taxon>Eukaryota</taxon>
        <taxon>Viridiplantae</taxon>
        <taxon>Streptophyta</taxon>
        <taxon>Embryophyta</taxon>
        <taxon>Tracheophyta</taxon>
        <taxon>Spermatophyta</taxon>
        <taxon>Magnoliopsida</taxon>
        <taxon>eudicotyledons</taxon>
        <taxon>Gunneridae</taxon>
        <taxon>Pentapetalae</taxon>
        <taxon>asterids</taxon>
        <taxon>campanulids</taxon>
        <taxon>Asterales</taxon>
        <taxon>Asteraceae</taxon>
        <taxon>Cichorioideae</taxon>
        <taxon>Cichorieae</taxon>
        <taxon>Lactucinae</taxon>
        <taxon>Lactuca</taxon>
    </lineage>
</organism>
<proteinExistence type="predicted"/>
<accession>A0A9R1X035</accession>
<dbReference type="EMBL" id="NBSK02000008">
    <property type="protein sequence ID" value="KAJ0191492.1"/>
    <property type="molecule type" value="Genomic_DNA"/>
</dbReference>
<sequence length="401" mass="44240">MGLSSSKRVAGKLRDSPEFSSACETVYQQFLSLAQQTFPGIPRYQLVSASDSLYQTLSDLHLPLIDKWVTSPPTRSQIDKAIQKALPDDDGDEIVTLGEAAFKEFAMDLYSDAIVSNAGKDVLLKVPVGVAGIVGIGVATRSGMQVVGTVIGVYAVGIATSNEGTFQLFSSGVLTDSGVLSGYDRDQIASYLPPSIDVDEDVCSVFSSLNISPTTHLHSSKLLPENLHCEFRGFGSPIGIGEGSVQPFRIDSGLRGVNTGNCNRLHLLLLVLQICYMPLEMENEGVQWWLRIGSSGGYIQWIPEAKLNKPVLAKNVNRHKAVQNQNYQQQYFPVQKSYNTFRLPEENQSYNPWNQFSQKNVESDSSSDDPAPERNEEETNEELQPIAEKKHNYTPCQKRKN</sequence>
<evidence type="ECO:0000313" key="2">
    <source>
        <dbReference type="EMBL" id="KAJ0191492.1"/>
    </source>
</evidence>
<name>A0A9R1X035_LACSA</name>
<dbReference type="PANTHER" id="PTHR36743:SF1">
    <property type="entry name" value="OS04G0495300 PROTEIN"/>
    <property type="match status" value="1"/>
</dbReference>
<dbReference type="Proteomes" id="UP000235145">
    <property type="component" value="Unassembled WGS sequence"/>
</dbReference>
<dbReference type="AlphaFoldDB" id="A0A9R1X035"/>
<gene>
    <name evidence="2" type="ORF">LSAT_V11C800451580</name>
</gene>
<evidence type="ECO:0000313" key="3">
    <source>
        <dbReference type="Proteomes" id="UP000235145"/>
    </source>
</evidence>
<keyword evidence="3" id="KW-1185">Reference proteome</keyword>
<comment type="caution">
    <text evidence="2">The sequence shown here is derived from an EMBL/GenBank/DDBJ whole genome shotgun (WGS) entry which is preliminary data.</text>
</comment>
<dbReference type="PANTHER" id="PTHR36743">
    <property type="entry name" value="OS04G0495300 PROTEIN"/>
    <property type="match status" value="1"/>
</dbReference>
<evidence type="ECO:0000256" key="1">
    <source>
        <dbReference type="SAM" id="MobiDB-lite"/>
    </source>
</evidence>
<feature type="region of interest" description="Disordered" evidence="1">
    <location>
        <begin position="352"/>
        <end position="401"/>
    </location>
</feature>